<dbReference type="InParanoid" id="A0A139WB47"/>
<evidence type="ECO:0000313" key="2">
    <source>
        <dbReference type="EMBL" id="KYB25132.1"/>
    </source>
</evidence>
<evidence type="ECO:0000256" key="1">
    <source>
        <dbReference type="SAM" id="SignalP"/>
    </source>
</evidence>
<proteinExistence type="predicted"/>
<keyword evidence="1" id="KW-0732">Signal</keyword>
<evidence type="ECO:0000313" key="3">
    <source>
        <dbReference type="Proteomes" id="UP000007266"/>
    </source>
</evidence>
<dbReference type="AlphaFoldDB" id="A0A139WB47"/>
<reference evidence="2 3" key="2">
    <citation type="journal article" date="2010" name="Nucleic Acids Res.">
        <title>BeetleBase in 2010: revisions to provide comprehensive genomic information for Tribolium castaneum.</title>
        <authorList>
            <person name="Kim H.S."/>
            <person name="Murphy T."/>
            <person name="Xia J."/>
            <person name="Caragea D."/>
            <person name="Park Y."/>
            <person name="Beeman R.W."/>
            <person name="Lorenzen M.D."/>
            <person name="Butcher S."/>
            <person name="Manak J.R."/>
            <person name="Brown S.J."/>
        </authorList>
    </citation>
    <scope>GENOME REANNOTATION</scope>
    <source>
        <strain evidence="2 3">Georgia GA2</strain>
    </source>
</reference>
<accession>A0A139WB47</accession>
<dbReference type="EMBL" id="KQ971374">
    <property type="protein sequence ID" value="KYB25132.1"/>
    <property type="molecule type" value="Genomic_DNA"/>
</dbReference>
<name>A0A139WB47_TRICA</name>
<organism evidence="2 3">
    <name type="scientific">Tribolium castaneum</name>
    <name type="common">Red flour beetle</name>
    <dbReference type="NCBI Taxonomy" id="7070"/>
    <lineage>
        <taxon>Eukaryota</taxon>
        <taxon>Metazoa</taxon>
        <taxon>Ecdysozoa</taxon>
        <taxon>Arthropoda</taxon>
        <taxon>Hexapoda</taxon>
        <taxon>Insecta</taxon>
        <taxon>Pterygota</taxon>
        <taxon>Neoptera</taxon>
        <taxon>Endopterygota</taxon>
        <taxon>Coleoptera</taxon>
        <taxon>Polyphaga</taxon>
        <taxon>Cucujiformia</taxon>
        <taxon>Tenebrionidae</taxon>
        <taxon>Tenebrionidae incertae sedis</taxon>
        <taxon>Tribolium</taxon>
    </lineage>
</organism>
<dbReference type="Proteomes" id="UP000007266">
    <property type="component" value="Linkage group 10"/>
</dbReference>
<protein>
    <submittedName>
        <fullName evidence="2">Uncharacterized protein</fullName>
    </submittedName>
</protein>
<keyword evidence="3" id="KW-1185">Reference proteome</keyword>
<feature type="signal peptide" evidence="1">
    <location>
        <begin position="1"/>
        <end position="23"/>
    </location>
</feature>
<sequence>MAQVVKVVILLVLLMTVIDTSEGAPFFIGKLIVKKALKKMGLTKKAKHGKFGLLKSSYFGEDGQFQSLQH</sequence>
<feature type="chain" id="PRO_5007299629" evidence="1">
    <location>
        <begin position="24"/>
        <end position="70"/>
    </location>
</feature>
<gene>
    <name evidence="2" type="primary">AUGUSTUS-3.0.2_31329</name>
    <name evidence="2" type="ORF">TcasGA2_TC031329</name>
</gene>
<reference evidence="2 3" key="1">
    <citation type="journal article" date="2008" name="Nature">
        <title>The genome of the model beetle and pest Tribolium castaneum.</title>
        <authorList>
            <consortium name="Tribolium Genome Sequencing Consortium"/>
            <person name="Richards S."/>
            <person name="Gibbs R.A."/>
            <person name="Weinstock G.M."/>
            <person name="Brown S.J."/>
            <person name="Denell R."/>
            <person name="Beeman R.W."/>
            <person name="Gibbs R."/>
            <person name="Beeman R.W."/>
            <person name="Brown S.J."/>
            <person name="Bucher G."/>
            <person name="Friedrich M."/>
            <person name="Grimmelikhuijzen C.J."/>
            <person name="Klingler M."/>
            <person name="Lorenzen M."/>
            <person name="Richards S."/>
            <person name="Roth S."/>
            <person name="Schroder R."/>
            <person name="Tautz D."/>
            <person name="Zdobnov E.M."/>
            <person name="Muzny D."/>
            <person name="Gibbs R.A."/>
            <person name="Weinstock G.M."/>
            <person name="Attaway T."/>
            <person name="Bell S."/>
            <person name="Buhay C.J."/>
            <person name="Chandrabose M.N."/>
            <person name="Chavez D."/>
            <person name="Clerk-Blankenburg K.P."/>
            <person name="Cree A."/>
            <person name="Dao M."/>
            <person name="Davis C."/>
            <person name="Chacko J."/>
            <person name="Dinh H."/>
            <person name="Dugan-Rocha S."/>
            <person name="Fowler G."/>
            <person name="Garner T.T."/>
            <person name="Garnes J."/>
            <person name="Gnirke A."/>
            <person name="Hawes A."/>
            <person name="Hernandez J."/>
            <person name="Hines S."/>
            <person name="Holder M."/>
            <person name="Hume J."/>
            <person name="Jhangiani S.N."/>
            <person name="Joshi V."/>
            <person name="Khan Z.M."/>
            <person name="Jackson L."/>
            <person name="Kovar C."/>
            <person name="Kowis A."/>
            <person name="Lee S."/>
            <person name="Lewis L.R."/>
            <person name="Margolis J."/>
            <person name="Morgan M."/>
            <person name="Nazareth L.V."/>
            <person name="Nguyen N."/>
            <person name="Okwuonu G."/>
            <person name="Parker D."/>
            <person name="Richards S."/>
            <person name="Ruiz S.J."/>
            <person name="Santibanez J."/>
            <person name="Savard J."/>
            <person name="Scherer S.E."/>
            <person name="Schneider B."/>
            <person name="Sodergren E."/>
            <person name="Tautz D."/>
            <person name="Vattahil S."/>
            <person name="Villasana D."/>
            <person name="White C.S."/>
            <person name="Wright R."/>
            <person name="Park Y."/>
            <person name="Beeman R.W."/>
            <person name="Lord J."/>
            <person name="Oppert B."/>
            <person name="Lorenzen M."/>
            <person name="Brown S."/>
            <person name="Wang L."/>
            <person name="Savard J."/>
            <person name="Tautz D."/>
            <person name="Richards S."/>
            <person name="Weinstock G."/>
            <person name="Gibbs R.A."/>
            <person name="Liu Y."/>
            <person name="Worley K."/>
            <person name="Weinstock G."/>
            <person name="Elsik C.G."/>
            <person name="Reese J.T."/>
            <person name="Elhaik E."/>
            <person name="Landan G."/>
            <person name="Graur D."/>
            <person name="Arensburger P."/>
            <person name="Atkinson P."/>
            <person name="Beeman R.W."/>
            <person name="Beidler J."/>
            <person name="Brown S.J."/>
            <person name="Demuth J.P."/>
            <person name="Drury D.W."/>
            <person name="Du Y.Z."/>
            <person name="Fujiwara H."/>
            <person name="Lorenzen M."/>
            <person name="Maselli V."/>
            <person name="Osanai M."/>
            <person name="Park Y."/>
            <person name="Robertson H.M."/>
            <person name="Tu Z."/>
            <person name="Wang J.J."/>
            <person name="Wang S."/>
            <person name="Richards S."/>
            <person name="Song H."/>
            <person name="Zhang L."/>
            <person name="Sodergren E."/>
            <person name="Werner D."/>
            <person name="Stanke M."/>
            <person name="Morgenstern B."/>
            <person name="Solovyev V."/>
            <person name="Kosarev P."/>
            <person name="Brown G."/>
            <person name="Chen H.C."/>
            <person name="Ermolaeva O."/>
            <person name="Hlavina W."/>
            <person name="Kapustin Y."/>
            <person name="Kiryutin B."/>
            <person name="Kitts P."/>
            <person name="Maglott D."/>
            <person name="Pruitt K."/>
            <person name="Sapojnikov V."/>
            <person name="Souvorov A."/>
            <person name="Mackey A.J."/>
            <person name="Waterhouse R.M."/>
            <person name="Wyder S."/>
            <person name="Zdobnov E.M."/>
            <person name="Zdobnov E.M."/>
            <person name="Wyder S."/>
            <person name="Kriventseva E.V."/>
            <person name="Kadowaki T."/>
            <person name="Bork P."/>
            <person name="Aranda M."/>
            <person name="Bao R."/>
            <person name="Beermann A."/>
            <person name="Berns N."/>
            <person name="Bolognesi R."/>
            <person name="Bonneton F."/>
            <person name="Bopp D."/>
            <person name="Brown S.J."/>
            <person name="Bucher G."/>
            <person name="Butts T."/>
            <person name="Chaumot A."/>
            <person name="Denell R.E."/>
            <person name="Ferrier D.E."/>
            <person name="Friedrich M."/>
            <person name="Gordon C.M."/>
            <person name="Jindra M."/>
            <person name="Klingler M."/>
            <person name="Lan Q."/>
            <person name="Lattorff H.M."/>
            <person name="Laudet V."/>
            <person name="von Levetsow C."/>
            <person name="Liu Z."/>
            <person name="Lutz R."/>
            <person name="Lynch J.A."/>
            <person name="da Fonseca R.N."/>
            <person name="Posnien N."/>
            <person name="Reuter R."/>
            <person name="Roth S."/>
            <person name="Savard J."/>
            <person name="Schinko J.B."/>
            <person name="Schmitt C."/>
            <person name="Schoppmeier M."/>
            <person name="Schroder R."/>
            <person name="Shippy T.D."/>
            <person name="Simonnet F."/>
            <person name="Marques-Souza H."/>
            <person name="Tautz D."/>
            <person name="Tomoyasu Y."/>
            <person name="Trauner J."/>
            <person name="Van der Zee M."/>
            <person name="Vervoort M."/>
            <person name="Wittkopp N."/>
            <person name="Wimmer E.A."/>
            <person name="Yang X."/>
            <person name="Jones A.K."/>
            <person name="Sattelle D.B."/>
            <person name="Ebert P.R."/>
            <person name="Nelson D."/>
            <person name="Scott J.G."/>
            <person name="Beeman R.W."/>
            <person name="Muthukrishnan S."/>
            <person name="Kramer K.J."/>
            <person name="Arakane Y."/>
            <person name="Beeman R.W."/>
            <person name="Zhu Q."/>
            <person name="Hogenkamp D."/>
            <person name="Dixit R."/>
            <person name="Oppert B."/>
            <person name="Jiang H."/>
            <person name="Zou Z."/>
            <person name="Marshall J."/>
            <person name="Elpidina E."/>
            <person name="Vinokurov K."/>
            <person name="Oppert C."/>
            <person name="Zou Z."/>
            <person name="Evans J."/>
            <person name="Lu Z."/>
            <person name="Zhao P."/>
            <person name="Sumathipala N."/>
            <person name="Altincicek B."/>
            <person name="Vilcinskas A."/>
            <person name="Williams M."/>
            <person name="Hultmark D."/>
            <person name="Hetru C."/>
            <person name="Jiang H."/>
            <person name="Grimmelikhuijzen C.J."/>
            <person name="Hauser F."/>
            <person name="Cazzamali G."/>
            <person name="Williamson M."/>
            <person name="Park Y."/>
            <person name="Li B."/>
            <person name="Tanaka Y."/>
            <person name="Predel R."/>
            <person name="Neupert S."/>
            <person name="Schachtner J."/>
            <person name="Verleyen P."/>
            <person name="Raible F."/>
            <person name="Bork P."/>
            <person name="Friedrich M."/>
            <person name="Walden K.K."/>
            <person name="Robertson H.M."/>
            <person name="Angeli S."/>
            <person name="Foret S."/>
            <person name="Bucher G."/>
            <person name="Schuetz S."/>
            <person name="Maleszka R."/>
            <person name="Wimmer E.A."/>
            <person name="Beeman R.W."/>
            <person name="Lorenzen M."/>
            <person name="Tomoyasu Y."/>
            <person name="Miller S.C."/>
            <person name="Grossmann D."/>
            <person name="Bucher G."/>
        </authorList>
    </citation>
    <scope>NUCLEOTIDE SEQUENCE [LARGE SCALE GENOMIC DNA]</scope>
    <source>
        <strain evidence="2 3">Georgia GA2</strain>
    </source>
</reference>